<proteinExistence type="predicted"/>
<evidence type="ECO:0000313" key="1">
    <source>
        <dbReference type="EMBL" id="ADI18170.1"/>
    </source>
</evidence>
<dbReference type="AlphaFoldDB" id="E0XUS9"/>
<dbReference type="EMBL" id="GU474883">
    <property type="protein sequence ID" value="ADI18170.1"/>
    <property type="molecule type" value="Genomic_DNA"/>
</dbReference>
<name>E0XUS9_9DELT</name>
<accession>E0XUS9</accession>
<reference evidence="1" key="1">
    <citation type="journal article" date="2011" name="Environ. Microbiol.">
        <title>Time-series analyses of Monterey Bay coastal microbial picoplankton using a 'genome proxy' microarray.</title>
        <authorList>
            <person name="Rich V.I."/>
            <person name="Pham V.D."/>
            <person name="Eppley J."/>
            <person name="Shi Y."/>
            <person name="DeLong E.F."/>
        </authorList>
    </citation>
    <scope>NUCLEOTIDE SEQUENCE</scope>
</reference>
<organism evidence="1">
    <name type="scientific">uncultured delta proteobacterium HF0200_39N20</name>
    <dbReference type="NCBI Taxonomy" id="710833"/>
    <lineage>
        <taxon>Bacteria</taxon>
        <taxon>Deltaproteobacteria</taxon>
        <taxon>environmental samples</taxon>
    </lineage>
</organism>
<protein>
    <submittedName>
        <fullName evidence="1">Uncharacterized protein</fullName>
    </submittedName>
</protein>
<sequence>MISCCPTLKQLGEHVVEFDVVNDYYDPRIKETRMELLQNTVYELQIDYVSIEKDLADRDSVAVFFNEQEACMKNRFIQAR</sequence>